<reference evidence="1 2" key="1">
    <citation type="submission" date="2019-02" db="EMBL/GenBank/DDBJ databases">
        <title>Opniocepnalus argus genome.</title>
        <authorList>
            <person name="Zhou C."/>
            <person name="Xiao S."/>
        </authorList>
    </citation>
    <scope>NUCLEOTIDE SEQUENCE [LARGE SCALE GENOMIC DNA]</scope>
    <source>
        <strain evidence="1">OARG1902GOOAL</strain>
        <tissue evidence="1">Muscle</tissue>
    </source>
</reference>
<gene>
    <name evidence="1" type="ORF">EXN66_Car012407</name>
</gene>
<dbReference type="Proteomes" id="UP000503349">
    <property type="component" value="Chromosome 12"/>
</dbReference>
<evidence type="ECO:0000313" key="1">
    <source>
        <dbReference type="EMBL" id="KAF3696729.1"/>
    </source>
</evidence>
<dbReference type="AlphaFoldDB" id="A0A6G1Q2P5"/>
<name>A0A6G1Q2P5_CHAAH</name>
<dbReference type="EMBL" id="CM015723">
    <property type="protein sequence ID" value="KAF3696729.1"/>
    <property type="molecule type" value="Genomic_DNA"/>
</dbReference>
<accession>A0A6G1Q2P5</accession>
<protein>
    <submittedName>
        <fullName evidence="1">Uncharacterized protein</fullName>
    </submittedName>
</protein>
<keyword evidence="2" id="KW-1185">Reference proteome</keyword>
<proteinExistence type="predicted"/>
<organism evidence="1 2">
    <name type="scientific">Channa argus</name>
    <name type="common">Northern snakehead</name>
    <name type="synonym">Ophicephalus argus</name>
    <dbReference type="NCBI Taxonomy" id="215402"/>
    <lineage>
        <taxon>Eukaryota</taxon>
        <taxon>Metazoa</taxon>
        <taxon>Chordata</taxon>
        <taxon>Craniata</taxon>
        <taxon>Vertebrata</taxon>
        <taxon>Euteleostomi</taxon>
        <taxon>Actinopterygii</taxon>
        <taxon>Neopterygii</taxon>
        <taxon>Teleostei</taxon>
        <taxon>Neoteleostei</taxon>
        <taxon>Acanthomorphata</taxon>
        <taxon>Anabantaria</taxon>
        <taxon>Anabantiformes</taxon>
        <taxon>Channoidei</taxon>
        <taxon>Channidae</taxon>
        <taxon>Channa</taxon>
    </lineage>
</organism>
<evidence type="ECO:0000313" key="2">
    <source>
        <dbReference type="Proteomes" id="UP000503349"/>
    </source>
</evidence>
<sequence length="112" mass="13056">MELEEIEHRKSLERPLLLFLQTSSQIVISRTIKSDKVQFIPVQAKIKVLPHMTKETVGNKLLVVPQLESFSQRIQECKCNNPNLLKTCEKSQLTMFRIRSAMAKGTRFHYQE</sequence>
<reference evidence="2" key="2">
    <citation type="submission" date="2019-02" db="EMBL/GenBank/DDBJ databases">
        <title>Opniocepnalus argus Var Kimnra genome.</title>
        <authorList>
            <person name="Zhou C."/>
            <person name="Xiao S."/>
        </authorList>
    </citation>
    <scope>NUCLEOTIDE SEQUENCE [LARGE SCALE GENOMIC DNA]</scope>
</reference>